<keyword evidence="2" id="KW-0812">Transmembrane</keyword>
<dbReference type="InterPro" id="IPR002528">
    <property type="entry name" value="MATE_fam"/>
</dbReference>
<dbReference type="GO" id="GO:0015297">
    <property type="term" value="F:antiporter activity"/>
    <property type="evidence" value="ECO:0007669"/>
    <property type="project" value="InterPro"/>
</dbReference>
<accession>A0A081N7W2</accession>
<dbReference type="Proteomes" id="UP000028006">
    <property type="component" value="Unassembled WGS sequence"/>
</dbReference>
<evidence type="ECO:0000313" key="3">
    <source>
        <dbReference type="EMBL" id="KEQ14535.1"/>
    </source>
</evidence>
<keyword evidence="2" id="KW-0472">Membrane</keyword>
<dbReference type="InterPro" id="IPR050222">
    <property type="entry name" value="MATE_MdtK"/>
</dbReference>
<proteinExistence type="predicted"/>
<dbReference type="PANTHER" id="PTHR43298:SF2">
    <property type="entry name" value="FMN_FAD EXPORTER YEEO-RELATED"/>
    <property type="match status" value="1"/>
</dbReference>
<dbReference type="EMBL" id="JOKG01000002">
    <property type="protein sequence ID" value="KEQ14535.1"/>
    <property type="molecule type" value="Genomic_DNA"/>
</dbReference>
<name>A0A081N7W2_9GAMM</name>
<dbReference type="GO" id="GO:0042910">
    <property type="term" value="F:xenobiotic transmembrane transporter activity"/>
    <property type="evidence" value="ECO:0007669"/>
    <property type="project" value="InterPro"/>
</dbReference>
<keyword evidence="1" id="KW-0813">Transport</keyword>
<dbReference type="eggNOG" id="COG0534">
    <property type="taxonomic scope" value="Bacteria"/>
</dbReference>
<dbReference type="Pfam" id="PF01554">
    <property type="entry name" value="MatE"/>
    <property type="match status" value="1"/>
</dbReference>
<protein>
    <submittedName>
        <fullName evidence="3">Uncharacterized protein</fullName>
    </submittedName>
</protein>
<dbReference type="GO" id="GO:0005886">
    <property type="term" value="C:plasma membrane"/>
    <property type="evidence" value="ECO:0007669"/>
    <property type="project" value="TreeGrafter"/>
</dbReference>
<feature type="transmembrane region" description="Helical" evidence="2">
    <location>
        <begin position="38"/>
        <end position="66"/>
    </location>
</feature>
<keyword evidence="2" id="KW-1133">Transmembrane helix</keyword>
<sequence>MTHVVVMSLSGAVGITVLFVVDMLDLFFLSLLGEESLAAAVGYAGTITFMTSSVGIGFSIAAGALAAKAIGQKRRDQACRFMTNVSVVTLAVCIVLTALVLAFIPQLLDLLGAYGRVHELAARYLYTQVNSRCRI</sequence>
<gene>
    <name evidence="3" type="ORF">GZ77_09365</name>
</gene>
<evidence type="ECO:0000256" key="1">
    <source>
        <dbReference type="ARBA" id="ARBA00022448"/>
    </source>
</evidence>
<dbReference type="PANTHER" id="PTHR43298">
    <property type="entry name" value="MULTIDRUG RESISTANCE PROTEIN NORM-RELATED"/>
    <property type="match status" value="1"/>
</dbReference>
<keyword evidence="4" id="KW-1185">Reference proteome</keyword>
<dbReference type="AlphaFoldDB" id="A0A081N7W2"/>
<feature type="transmembrane region" description="Helical" evidence="2">
    <location>
        <begin position="12"/>
        <end position="32"/>
    </location>
</feature>
<organism evidence="3 4">
    <name type="scientific">Endozoicomonas montiporae</name>
    <dbReference type="NCBI Taxonomy" id="1027273"/>
    <lineage>
        <taxon>Bacteria</taxon>
        <taxon>Pseudomonadati</taxon>
        <taxon>Pseudomonadota</taxon>
        <taxon>Gammaproteobacteria</taxon>
        <taxon>Oceanospirillales</taxon>
        <taxon>Endozoicomonadaceae</taxon>
        <taxon>Endozoicomonas</taxon>
    </lineage>
</organism>
<comment type="caution">
    <text evidence="3">The sequence shown here is derived from an EMBL/GenBank/DDBJ whole genome shotgun (WGS) entry which is preliminary data.</text>
</comment>
<dbReference type="RefSeq" id="WP_034874466.1">
    <property type="nucleotide sequence ID" value="NZ_JOKG01000002.1"/>
</dbReference>
<feature type="transmembrane region" description="Helical" evidence="2">
    <location>
        <begin position="87"/>
        <end position="108"/>
    </location>
</feature>
<reference evidence="3 4" key="1">
    <citation type="submission" date="2014-06" db="EMBL/GenBank/DDBJ databases">
        <title>Whole Genome Sequences of Three Symbiotic Endozoicomonas Bacteria.</title>
        <authorList>
            <person name="Neave M.J."/>
            <person name="Apprill A."/>
            <person name="Voolstra C.R."/>
        </authorList>
    </citation>
    <scope>NUCLEOTIDE SEQUENCE [LARGE SCALE GENOMIC DNA]</scope>
    <source>
        <strain evidence="3 4">LMG 24815</strain>
    </source>
</reference>
<evidence type="ECO:0000256" key="2">
    <source>
        <dbReference type="SAM" id="Phobius"/>
    </source>
</evidence>
<evidence type="ECO:0000313" key="4">
    <source>
        <dbReference type="Proteomes" id="UP000028006"/>
    </source>
</evidence>